<keyword evidence="5 10" id="KW-0694">RNA-binding</keyword>
<keyword evidence="13" id="KW-1185">Reference proteome</keyword>
<dbReference type="PIRSF" id="PIRSF038995">
    <property type="entry name" value="SRP68"/>
    <property type="match status" value="1"/>
</dbReference>
<dbReference type="CDD" id="cd15481">
    <property type="entry name" value="SRP68-RBD"/>
    <property type="match status" value="1"/>
</dbReference>
<dbReference type="GO" id="GO:0005730">
    <property type="term" value="C:nucleolus"/>
    <property type="evidence" value="ECO:0007669"/>
    <property type="project" value="UniProtKB-SubCell"/>
</dbReference>
<keyword evidence="8 10" id="KW-0687">Ribonucleoprotein</keyword>
<comment type="subcellular location">
    <subcellularLocation>
        <location evidence="1 10">Cytoplasm</location>
    </subcellularLocation>
    <subcellularLocation>
        <location evidence="2">Nucleus</location>
        <location evidence="2">Nucleolus</location>
    </subcellularLocation>
</comment>
<proteinExistence type="inferred from homology"/>
<feature type="compositionally biased region" description="Acidic residues" evidence="11">
    <location>
        <begin position="555"/>
        <end position="569"/>
    </location>
</feature>
<protein>
    <recommendedName>
        <fullName evidence="9 10">Signal recognition particle subunit SRP68</fullName>
        <shortName evidence="10">SRP68</shortName>
    </recommendedName>
</protein>
<dbReference type="AlphaFoldDB" id="A0A448YFS5"/>
<evidence type="ECO:0000256" key="3">
    <source>
        <dbReference type="ARBA" id="ARBA00009352"/>
    </source>
</evidence>
<evidence type="ECO:0000256" key="1">
    <source>
        <dbReference type="ARBA" id="ARBA00004496"/>
    </source>
</evidence>
<dbReference type="InterPro" id="IPR038253">
    <property type="entry name" value="SRP68_N_sf"/>
</dbReference>
<evidence type="ECO:0000256" key="7">
    <source>
        <dbReference type="ARBA" id="ARBA00023242"/>
    </source>
</evidence>
<dbReference type="GO" id="GO:0006614">
    <property type="term" value="P:SRP-dependent cotranslational protein targeting to membrane"/>
    <property type="evidence" value="ECO:0007669"/>
    <property type="project" value="InterPro"/>
</dbReference>
<reference evidence="12 13" key="1">
    <citation type="submission" date="2018-12" db="EMBL/GenBank/DDBJ databases">
        <authorList>
            <person name="Tiukova I."/>
            <person name="Dainat J."/>
        </authorList>
    </citation>
    <scope>NUCLEOTIDE SEQUENCE [LARGE SCALE GENOMIC DNA]</scope>
</reference>
<keyword evidence="7" id="KW-0539">Nucleus</keyword>
<comment type="similarity">
    <text evidence="3 10">Belongs to the SRP68 family.</text>
</comment>
<dbReference type="OrthoDB" id="10255118at2759"/>
<dbReference type="InterPro" id="IPR034652">
    <property type="entry name" value="SRP68-RBD"/>
</dbReference>
<evidence type="ECO:0000256" key="6">
    <source>
        <dbReference type="ARBA" id="ARBA00023135"/>
    </source>
</evidence>
<dbReference type="PANTHER" id="PTHR12860:SF0">
    <property type="entry name" value="SIGNAL RECOGNITION PARTICLE SUBUNIT SRP68"/>
    <property type="match status" value="1"/>
</dbReference>
<evidence type="ECO:0000256" key="2">
    <source>
        <dbReference type="ARBA" id="ARBA00004604"/>
    </source>
</evidence>
<dbReference type="PANTHER" id="PTHR12860">
    <property type="entry name" value="SIGNAL RECOGNITION PARTICLE 68 KDA PROTEIN"/>
    <property type="match status" value="1"/>
</dbReference>
<dbReference type="STRING" id="13370.A0A448YFS5"/>
<feature type="region of interest" description="Disordered" evidence="11">
    <location>
        <begin position="548"/>
        <end position="577"/>
    </location>
</feature>
<dbReference type="InterPro" id="IPR026258">
    <property type="entry name" value="SRP68"/>
</dbReference>
<evidence type="ECO:0000256" key="11">
    <source>
        <dbReference type="SAM" id="MobiDB-lite"/>
    </source>
</evidence>
<evidence type="ECO:0000313" key="13">
    <source>
        <dbReference type="Proteomes" id="UP000290900"/>
    </source>
</evidence>
<dbReference type="FunCoup" id="A0A448YFS5">
    <property type="interactions" value="964"/>
</dbReference>
<keyword evidence="4 10" id="KW-0963">Cytoplasm</keyword>
<evidence type="ECO:0000256" key="8">
    <source>
        <dbReference type="ARBA" id="ARBA00023274"/>
    </source>
</evidence>
<dbReference type="Gene3D" id="1.10.3450.40">
    <property type="entry name" value="Signal recognition particle, SRP68 subunit, RNA-binding domain"/>
    <property type="match status" value="1"/>
</dbReference>
<gene>
    <name evidence="12" type="ORF">BRENAR_LOCUS464</name>
</gene>
<keyword evidence="6 10" id="KW-0733">Signal recognition particle</keyword>
<organism evidence="12 13">
    <name type="scientific">Brettanomyces naardenensis</name>
    <name type="common">Yeast</name>
    <dbReference type="NCBI Taxonomy" id="13370"/>
    <lineage>
        <taxon>Eukaryota</taxon>
        <taxon>Fungi</taxon>
        <taxon>Dikarya</taxon>
        <taxon>Ascomycota</taxon>
        <taxon>Saccharomycotina</taxon>
        <taxon>Pichiomycetes</taxon>
        <taxon>Pichiales</taxon>
        <taxon>Pichiaceae</taxon>
        <taxon>Brettanomyces</taxon>
    </lineage>
</organism>
<comment type="function">
    <text evidence="10">Component of the signal recognition particle (SRP) complex, a ribonucleoprotein complex that mediates the cotranslational targeting of secretory and membrane proteins to the endoplasmic reticulum (ER). The SRP complex interacts with the signal sequence in nascent secretory and membrane proteins and directs them to the membrane of the ER.</text>
</comment>
<name>A0A448YFS5_BRENA</name>
<dbReference type="GO" id="GO:0005047">
    <property type="term" value="F:signal recognition particle binding"/>
    <property type="evidence" value="ECO:0007669"/>
    <property type="project" value="InterPro"/>
</dbReference>
<dbReference type="InParanoid" id="A0A448YFS5"/>
<dbReference type="Pfam" id="PF16969">
    <property type="entry name" value="SRP68"/>
    <property type="match status" value="1"/>
</dbReference>
<dbReference type="GO" id="GO:0008312">
    <property type="term" value="F:7S RNA binding"/>
    <property type="evidence" value="ECO:0007669"/>
    <property type="project" value="InterPro"/>
</dbReference>
<dbReference type="GO" id="GO:0005786">
    <property type="term" value="C:signal recognition particle, endoplasmic reticulum targeting"/>
    <property type="evidence" value="ECO:0007669"/>
    <property type="project" value="UniProtKB-KW"/>
</dbReference>
<sequence length="590" mass="66797">MENPLSSTYGLRLGYFLQSADDYHRHRHRVNKKIAKLRRSLGIATKDTRNYKTKEKMSSISSEDYDSSIAYGDVLLYQIERDLLYAEETKLLLDVHLSKAKQKFVTSKYKKAVSNSKKLLNVTKDEKDNFRVLELLVYTAIVNGFLSVSKKRWDIAMNAFSIARCSLQCLYQYQTLPAGLNKELYMDLIDKVTDPVLKAASLEESGLRTPDLTLISRGQAADFSDTIPYLQRAVDIIRSVDADLVTISDEGEEGKELINSITWYSYSAKINSEDEARAIMKALKTEEQIDGSDAGSYDSALIAFQDASNVQSQEMERSKIYAGDEEKQEAHIVLTYLKYNYLMLRIRRDITLLADIERKNHGRSTRVSVLENVRDCLKMLNGVSTSLSEIRDLPGVSNDDDLVATLNSLDSYFETQKIVKLANGYSAVNKFKESLALLQKAKNVIDLAATFKIDLPGNLPNNEKLASFKEQVESQLRKVHVLTVYDEQTDQYKSEEFIIDSTDKFPEISGDKIIEKIAPLNLTIEPVSVKPVLFDIAFNYINYRGEGVRPAAPGEEPEELKESQSESEMEMAPSEVNKKKSGRFFGFFGR</sequence>
<dbReference type="Proteomes" id="UP000290900">
    <property type="component" value="Unassembled WGS sequence"/>
</dbReference>
<dbReference type="GO" id="GO:0030942">
    <property type="term" value="F:endoplasmic reticulum signal peptide binding"/>
    <property type="evidence" value="ECO:0007669"/>
    <property type="project" value="InterPro"/>
</dbReference>
<dbReference type="EMBL" id="CAACVR010000001">
    <property type="protein sequence ID" value="VEU19728.1"/>
    <property type="molecule type" value="Genomic_DNA"/>
</dbReference>
<evidence type="ECO:0000256" key="4">
    <source>
        <dbReference type="ARBA" id="ARBA00022490"/>
    </source>
</evidence>
<evidence type="ECO:0000256" key="10">
    <source>
        <dbReference type="PIRNR" id="PIRNR038995"/>
    </source>
</evidence>
<evidence type="ECO:0000256" key="5">
    <source>
        <dbReference type="ARBA" id="ARBA00022884"/>
    </source>
</evidence>
<evidence type="ECO:0000313" key="12">
    <source>
        <dbReference type="EMBL" id="VEU19728.1"/>
    </source>
</evidence>
<evidence type="ECO:0000256" key="9">
    <source>
        <dbReference type="ARBA" id="ARBA00029498"/>
    </source>
</evidence>
<accession>A0A448YFS5</accession>